<dbReference type="Proteomes" id="UP000271162">
    <property type="component" value="Unassembled WGS sequence"/>
</dbReference>
<dbReference type="OrthoDB" id="5870151at2759"/>
<protein>
    <submittedName>
        <fullName evidence="5">BAG domain-containing protein</fullName>
    </submittedName>
</protein>
<keyword evidence="1" id="KW-0175">Coiled coil</keyword>
<name>A0A0N4Y7G4_NIPBR</name>
<reference evidence="5" key="1">
    <citation type="submission" date="2017-02" db="UniProtKB">
        <authorList>
            <consortium name="WormBaseParasite"/>
        </authorList>
    </citation>
    <scope>IDENTIFICATION</scope>
</reference>
<sequence>MLQLIATNVCNQLQHMEAERERLKSVLTQTVEILNTGEEAESKDHRINDIVTHELIEQEEKESSVSRGAQGDTDDQVMGESFSIKFVDKQTCLDKKLDDLMQQIKDKGELFLKAVESQKNVDELRKQDRQEMTSLQQRIDALLAEKAKLRSSDRGSGAGLG</sequence>
<evidence type="ECO:0000313" key="3">
    <source>
        <dbReference type="EMBL" id="VDL75688.1"/>
    </source>
</evidence>
<dbReference type="EMBL" id="UYSL01020673">
    <property type="protein sequence ID" value="VDL75688.1"/>
    <property type="molecule type" value="Genomic_DNA"/>
</dbReference>
<feature type="coiled-coil region" evidence="1">
    <location>
        <begin position="125"/>
        <end position="152"/>
    </location>
</feature>
<evidence type="ECO:0000256" key="2">
    <source>
        <dbReference type="SAM" id="MobiDB-lite"/>
    </source>
</evidence>
<accession>A0A0N4Y7G4</accession>
<dbReference type="WBParaSite" id="NBR_0001209801-mRNA-1">
    <property type="protein sequence ID" value="NBR_0001209801-mRNA-1"/>
    <property type="gene ID" value="NBR_0001209801"/>
</dbReference>
<evidence type="ECO:0000313" key="5">
    <source>
        <dbReference type="WBParaSite" id="NBR_0001209801-mRNA-1"/>
    </source>
</evidence>
<reference evidence="3 4" key="2">
    <citation type="submission" date="2018-11" db="EMBL/GenBank/DDBJ databases">
        <authorList>
            <consortium name="Pathogen Informatics"/>
        </authorList>
    </citation>
    <scope>NUCLEOTIDE SEQUENCE [LARGE SCALE GENOMIC DNA]</scope>
</reference>
<feature type="region of interest" description="Disordered" evidence="2">
    <location>
        <begin position="57"/>
        <end position="76"/>
    </location>
</feature>
<keyword evidence="4" id="KW-1185">Reference proteome</keyword>
<evidence type="ECO:0000256" key="1">
    <source>
        <dbReference type="SAM" id="Coils"/>
    </source>
</evidence>
<proteinExistence type="predicted"/>
<organism evidence="5">
    <name type="scientific">Nippostrongylus brasiliensis</name>
    <name type="common">Rat hookworm</name>
    <dbReference type="NCBI Taxonomy" id="27835"/>
    <lineage>
        <taxon>Eukaryota</taxon>
        <taxon>Metazoa</taxon>
        <taxon>Ecdysozoa</taxon>
        <taxon>Nematoda</taxon>
        <taxon>Chromadorea</taxon>
        <taxon>Rhabditida</taxon>
        <taxon>Rhabditina</taxon>
        <taxon>Rhabditomorpha</taxon>
        <taxon>Strongyloidea</taxon>
        <taxon>Heligmosomidae</taxon>
        <taxon>Nippostrongylus</taxon>
    </lineage>
</organism>
<evidence type="ECO:0000313" key="4">
    <source>
        <dbReference type="Proteomes" id="UP000271162"/>
    </source>
</evidence>
<dbReference type="AlphaFoldDB" id="A0A0N4Y7G4"/>
<gene>
    <name evidence="3" type="ORF">NBR_LOCUS12099</name>
</gene>